<name>B2A620_NATTJ</name>
<dbReference type="AlphaFoldDB" id="B2A620"/>
<dbReference type="Gene3D" id="1.25.40.10">
    <property type="entry name" value="Tetratricopeptide repeat domain"/>
    <property type="match status" value="1"/>
</dbReference>
<dbReference type="InterPro" id="IPR018708">
    <property type="entry name" value="DUF2225"/>
</dbReference>
<dbReference type="EMBL" id="CP001034">
    <property type="protein sequence ID" value="ACB85437.1"/>
    <property type="molecule type" value="Genomic_DNA"/>
</dbReference>
<dbReference type="HOGENOM" id="CLU_074582_1_0_9"/>
<evidence type="ECO:0008006" key="3">
    <source>
        <dbReference type="Google" id="ProtNLM"/>
    </source>
</evidence>
<sequence length="175" mass="20540">MVNVCYHCGYAYTDQFSSPKPAQIKEIKEQVSENWVPRDYGSIRDFQMAVESLKLGILCGQLKGEKYNILATLLLHTAWIHREAQDYNNEKRFLNLAREYFLKVYQEDTSGQVDLPKLLFLLGELSRRLDKRDEALSWFSKLVSDKGIKDEKMINRAREQWMLIKKEKERQSGEG</sequence>
<dbReference type="eggNOG" id="COG1655">
    <property type="taxonomic scope" value="Bacteria"/>
</dbReference>
<keyword evidence="2" id="KW-1185">Reference proteome</keyword>
<dbReference type="KEGG" id="nth:Nther_1865"/>
<dbReference type="Pfam" id="PF09986">
    <property type="entry name" value="DUF2225"/>
    <property type="match status" value="1"/>
</dbReference>
<dbReference type="STRING" id="457570.Nther_1865"/>
<organism evidence="1 2">
    <name type="scientific">Natranaerobius thermophilus (strain ATCC BAA-1301 / DSM 18059 / JW/NM-WN-LF)</name>
    <dbReference type="NCBI Taxonomy" id="457570"/>
    <lineage>
        <taxon>Bacteria</taxon>
        <taxon>Bacillati</taxon>
        <taxon>Bacillota</taxon>
        <taxon>Clostridia</taxon>
        <taxon>Natranaerobiales</taxon>
        <taxon>Natranaerobiaceae</taxon>
        <taxon>Natranaerobius</taxon>
    </lineage>
</organism>
<dbReference type="InterPro" id="IPR011990">
    <property type="entry name" value="TPR-like_helical_dom_sf"/>
</dbReference>
<reference evidence="1 2" key="2">
    <citation type="journal article" date="2011" name="J. Bacteriol.">
        <title>Complete genome sequence of the anaerobic, halophilic alkalithermophile Natranaerobius thermophilus JW/NM-WN-LF.</title>
        <authorList>
            <person name="Zhao B."/>
            <person name="Mesbah N.M."/>
            <person name="Dalin E."/>
            <person name="Goodwin L."/>
            <person name="Nolan M."/>
            <person name="Pitluck S."/>
            <person name="Chertkov O."/>
            <person name="Brettin T.S."/>
            <person name="Han J."/>
            <person name="Larimer F.W."/>
            <person name="Land M.L."/>
            <person name="Hauser L."/>
            <person name="Kyrpides N."/>
            <person name="Wiegel J."/>
        </authorList>
    </citation>
    <scope>NUCLEOTIDE SEQUENCE [LARGE SCALE GENOMIC DNA]</scope>
    <source>
        <strain evidence="2">ATCC BAA-1301 / DSM 18059 / JW/NM-WN-LF</strain>
    </source>
</reference>
<dbReference type="SUPFAM" id="SSF48452">
    <property type="entry name" value="TPR-like"/>
    <property type="match status" value="1"/>
</dbReference>
<protein>
    <recommendedName>
        <fullName evidence="3">Tetratricopeptide repeat protein</fullName>
    </recommendedName>
</protein>
<evidence type="ECO:0000313" key="1">
    <source>
        <dbReference type="EMBL" id="ACB85437.1"/>
    </source>
</evidence>
<proteinExistence type="predicted"/>
<reference evidence="1 2" key="1">
    <citation type="submission" date="2008-04" db="EMBL/GenBank/DDBJ databases">
        <title>Complete sequence of chromosome of Natranaerobius thermophilus JW/NM-WN-LF.</title>
        <authorList>
            <consortium name="US DOE Joint Genome Institute"/>
            <person name="Copeland A."/>
            <person name="Lucas S."/>
            <person name="Lapidus A."/>
            <person name="Glavina del Rio T."/>
            <person name="Dalin E."/>
            <person name="Tice H."/>
            <person name="Bruce D."/>
            <person name="Goodwin L."/>
            <person name="Pitluck S."/>
            <person name="Chertkov O."/>
            <person name="Brettin T."/>
            <person name="Detter J.C."/>
            <person name="Han C."/>
            <person name="Kuske C.R."/>
            <person name="Schmutz J."/>
            <person name="Larimer F."/>
            <person name="Land M."/>
            <person name="Hauser L."/>
            <person name="Kyrpides N."/>
            <person name="Lykidis A."/>
            <person name="Mesbah N.M."/>
            <person name="Wiegel J."/>
        </authorList>
    </citation>
    <scope>NUCLEOTIDE SEQUENCE [LARGE SCALE GENOMIC DNA]</scope>
    <source>
        <strain evidence="2">ATCC BAA-1301 / DSM 18059 / JW/NM-WN-LF</strain>
    </source>
</reference>
<accession>B2A620</accession>
<dbReference type="InParanoid" id="B2A620"/>
<dbReference type="Proteomes" id="UP000001683">
    <property type="component" value="Chromosome"/>
</dbReference>
<gene>
    <name evidence="1" type="ordered locus">Nther_1865</name>
</gene>
<evidence type="ECO:0000313" key="2">
    <source>
        <dbReference type="Proteomes" id="UP000001683"/>
    </source>
</evidence>